<feature type="transmembrane region" description="Helical" evidence="2">
    <location>
        <begin position="94"/>
        <end position="113"/>
    </location>
</feature>
<feature type="domain" description="Alpha/beta-hydrolase N-terminal" evidence="4">
    <location>
        <begin position="39"/>
        <end position="251"/>
    </location>
</feature>
<dbReference type="EMBL" id="VFOS01000001">
    <property type="protein sequence ID" value="TQL64127.1"/>
    <property type="molecule type" value="Genomic_DNA"/>
</dbReference>
<name>A0A542ZUV4_RARFA</name>
<dbReference type="Pfam" id="PF10081">
    <property type="entry name" value="Abhydrolase_9"/>
    <property type="match status" value="1"/>
</dbReference>
<evidence type="ECO:0000313" key="5">
    <source>
        <dbReference type="EMBL" id="TQL64127.1"/>
    </source>
</evidence>
<dbReference type="InterPro" id="IPR027787">
    <property type="entry name" value="Alpha/beta-hydrolase_catalytic"/>
</dbReference>
<keyword evidence="2" id="KW-0472">Membrane</keyword>
<evidence type="ECO:0000259" key="3">
    <source>
        <dbReference type="Pfam" id="PF10081"/>
    </source>
</evidence>
<keyword evidence="6" id="KW-1185">Reference proteome</keyword>
<gene>
    <name evidence="5" type="ORF">FB461_0618</name>
</gene>
<dbReference type="Pfam" id="PF15420">
    <property type="entry name" value="Abhydrolase_9_N"/>
    <property type="match status" value="1"/>
</dbReference>
<reference evidence="5 6" key="1">
    <citation type="submission" date="2019-06" db="EMBL/GenBank/DDBJ databases">
        <title>Sequencing the genomes of 1000 actinobacteria strains.</title>
        <authorList>
            <person name="Klenk H.-P."/>
        </authorList>
    </citation>
    <scope>NUCLEOTIDE SEQUENCE [LARGE SCALE GENOMIC DNA]</scope>
    <source>
        <strain evidence="5 6">DSM 4813</strain>
    </source>
</reference>
<dbReference type="InterPro" id="IPR029058">
    <property type="entry name" value="AB_hydrolase_fold"/>
</dbReference>
<sequence>MRESTSPESEKSSGRIARWLNCLSTPGIVAAVLTGLWSFTPSLLARTWWVQGAVTAVTVISAYAVGCLLEWVVRSFDENDRLGSPRLRAVSRRIITGIAVVGLPIMIGLGIWWQSRQRDLLGMPPLGAWEAIGFVLSVVIVPVLFIPVLGFARLLRRASQSVGAFLRRMLPRRLANVLAALLVALLAFNLVNGVLITRIVRGLDESFQVAAGFFDPGSEPPESSLRSGSPGSLVPWDDLGREGRRFVTRGPSKDEIARFEQTRSGAGASTEAEDPIRVYAGLTESLESSANLIVGELDRTGAWDREAILIVATTGSGWVDEPLVSSFEFLHGGDSAVAAMQYSYLPSWMAFLGDRGTPPVASQQLFTAVAARLTEIPVAERPKLYVAGLSLGSYGMQSAFANLSDLRTRTDGAVFAGTPYFVPMWNDLTNSRDDGSTQVEPVVDGGQKVRFYTGEPGQLEGDWAFPRVAYLQHGTDGTTWWDPSLFYSEPAWMDEDPAPGVMDEVAWFPVTSFWQVAFDLFFAAGSDVPMGTGHHFQQEYVNAFAAVCDVPGWTAADTELLRAEIARRAVRQQN</sequence>
<comment type="caution">
    <text evidence="5">The sequence shown here is derived from an EMBL/GenBank/DDBJ whole genome shotgun (WGS) entry which is preliminary data.</text>
</comment>
<evidence type="ECO:0000313" key="6">
    <source>
        <dbReference type="Proteomes" id="UP000315389"/>
    </source>
</evidence>
<organism evidence="5 6">
    <name type="scientific">Rarobacter faecitabidus</name>
    <dbReference type="NCBI Taxonomy" id="13243"/>
    <lineage>
        <taxon>Bacteria</taxon>
        <taxon>Bacillati</taxon>
        <taxon>Actinomycetota</taxon>
        <taxon>Actinomycetes</taxon>
        <taxon>Micrococcales</taxon>
        <taxon>Rarobacteraceae</taxon>
        <taxon>Rarobacter</taxon>
    </lineage>
</organism>
<evidence type="ECO:0000256" key="2">
    <source>
        <dbReference type="SAM" id="Phobius"/>
    </source>
</evidence>
<feature type="transmembrane region" description="Helical" evidence="2">
    <location>
        <begin position="20"/>
        <end position="40"/>
    </location>
</feature>
<accession>A0A542ZUV4</accession>
<feature type="transmembrane region" description="Helical" evidence="2">
    <location>
        <begin position="133"/>
        <end position="155"/>
    </location>
</feature>
<proteinExistence type="predicted"/>
<keyword evidence="2" id="KW-0812">Transmembrane</keyword>
<protein>
    <submittedName>
        <fullName evidence="5">Putative membrane protein</fullName>
    </submittedName>
</protein>
<keyword evidence="2" id="KW-1133">Transmembrane helix</keyword>
<feature type="domain" description="Alpha/beta-hydrolase catalytic" evidence="3">
    <location>
        <begin position="276"/>
        <end position="559"/>
    </location>
</feature>
<evidence type="ECO:0000256" key="1">
    <source>
        <dbReference type="SAM" id="MobiDB-lite"/>
    </source>
</evidence>
<feature type="transmembrane region" description="Helical" evidence="2">
    <location>
        <begin position="52"/>
        <end position="73"/>
    </location>
</feature>
<feature type="region of interest" description="Disordered" evidence="1">
    <location>
        <begin position="218"/>
        <end position="238"/>
    </location>
</feature>
<dbReference type="RefSeq" id="WP_142118847.1">
    <property type="nucleotide sequence ID" value="NZ_BAAASV010000003.1"/>
</dbReference>
<dbReference type="InterPro" id="IPR027788">
    <property type="entry name" value="Alpha/beta-hydrolase_N_dom"/>
</dbReference>
<dbReference type="Proteomes" id="UP000315389">
    <property type="component" value="Unassembled WGS sequence"/>
</dbReference>
<dbReference type="OrthoDB" id="4397445at2"/>
<dbReference type="SUPFAM" id="SSF53474">
    <property type="entry name" value="alpha/beta-Hydrolases"/>
    <property type="match status" value="1"/>
</dbReference>
<evidence type="ECO:0000259" key="4">
    <source>
        <dbReference type="Pfam" id="PF15420"/>
    </source>
</evidence>
<dbReference type="AlphaFoldDB" id="A0A542ZUV4"/>
<feature type="transmembrane region" description="Helical" evidence="2">
    <location>
        <begin position="175"/>
        <end position="196"/>
    </location>
</feature>